<dbReference type="KEGG" id="dti:Desti_2468"/>
<dbReference type="SUPFAM" id="SSF46955">
    <property type="entry name" value="Putative DNA-binding domain"/>
    <property type="match status" value="1"/>
</dbReference>
<protein>
    <recommendedName>
        <fullName evidence="3">MerR HTH family regulatory protein</fullName>
    </recommendedName>
</protein>
<dbReference type="Gene3D" id="1.10.1660.10">
    <property type="match status" value="1"/>
</dbReference>
<dbReference type="AlphaFoldDB" id="I4C6F8"/>
<dbReference type="OrthoDB" id="5345718at2"/>
<sequence length="103" mass="12590">MTQRYYFKREIIEEFGFDEHLLIKLESEELVHSVEVESEPERVYPLDQYDRLRVICNLMNELEVNLPGVEVILEMRENMIRMQQQFDEILEILVRELKMRLSK</sequence>
<dbReference type="InterPro" id="IPR009061">
    <property type="entry name" value="DNA-bd_dom_put_sf"/>
</dbReference>
<evidence type="ECO:0000313" key="1">
    <source>
        <dbReference type="EMBL" id="AFM25149.1"/>
    </source>
</evidence>
<evidence type="ECO:0000313" key="2">
    <source>
        <dbReference type="Proteomes" id="UP000006055"/>
    </source>
</evidence>
<dbReference type="HOGENOM" id="CLU_2259265_0_0_7"/>
<accession>I4C6F8</accession>
<dbReference type="EMBL" id="CP003360">
    <property type="protein sequence ID" value="AFM25149.1"/>
    <property type="molecule type" value="Genomic_DNA"/>
</dbReference>
<evidence type="ECO:0008006" key="3">
    <source>
        <dbReference type="Google" id="ProtNLM"/>
    </source>
</evidence>
<dbReference type="Proteomes" id="UP000006055">
    <property type="component" value="Chromosome"/>
</dbReference>
<dbReference type="STRING" id="706587.Desti_2468"/>
<organism evidence="1 2">
    <name type="scientific">Desulfomonile tiedjei (strain ATCC 49306 / DSM 6799 / DCB-1)</name>
    <dbReference type="NCBI Taxonomy" id="706587"/>
    <lineage>
        <taxon>Bacteria</taxon>
        <taxon>Pseudomonadati</taxon>
        <taxon>Thermodesulfobacteriota</taxon>
        <taxon>Desulfomonilia</taxon>
        <taxon>Desulfomonilales</taxon>
        <taxon>Desulfomonilaceae</taxon>
        <taxon>Desulfomonile</taxon>
    </lineage>
</organism>
<reference evidence="2" key="1">
    <citation type="submission" date="2012-06" db="EMBL/GenBank/DDBJ databases">
        <title>Complete sequence of chromosome of Desulfomonile tiedjei DSM 6799.</title>
        <authorList>
            <person name="Lucas S."/>
            <person name="Copeland A."/>
            <person name="Lapidus A."/>
            <person name="Glavina del Rio T."/>
            <person name="Dalin E."/>
            <person name="Tice H."/>
            <person name="Bruce D."/>
            <person name="Goodwin L."/>
            <person name="Pitluck S."/>
            <person name="Peters L."/>
            <person name="Ovchinnikova G."/>
            <person name="Zeytun A."/>
            <person name="Lu M."/>
            <person name="Kyrpides N."/>
            <person name="Mavromatis K."/>
            <person name="Ivanova N."/>
            <person name="Brettin T."/>
            <person name="Detter J.C."/>
            <person name="Han C."/>
            <person name="Larimer F."/>
            <person name="Land M."/>
            <person name="Hauser L."/>
            <person name="Markowitz V."/>
            <person name="Cheng J.-F."/>
            <person name="Hugenholtz P."/>
            <person name="Woyke T."/>
            <person name="Wu D."/>
            <person name="Spring S."/>
            <person name="Schroeder M."/>
            <person name="Brambilla E."/>
            <person name="Klenk H.-P."/>
            <person name="Eisen J.A."/>
        </authorList>
    </citation>
    <scope>NUCLEOTIDE SEQUENCE [LARGE SCALE GENOMIC DNA]</scope>
    <source>
        <strain evidence="2">ATCC 49306 / DSM 6799 / DCB-1</strain>
    </source>
</reference>
<dbReference type="RefSeq" id="WP_014810291.1">
    <property type="nucleotide sequence ID" value="NC_018025.1"/>
</dbReference>
<name>I4C6F8_DESTA</name>
<gene>
    <name evidence="1" type="ordered locus">Desti_2468</name>
</gene>
<proteinExistence type="predicted"/>
<keyword evidence="2" id="KW-1185">Reference proteome</keyword>
<dbReference type="Pfam" id="PF13591">
    <property type="entry name" value="MerR_2"/>
    <property type="match status" value="1"/>
</dbReference>